<evidence type="ECO:0000313" key="1">
    <source>
        <dbReference type="EMBL" id="TMI90880.1"/>
    </source>
</evidence>
<reference evidence="1 2" key="1">
    <citation type="journal article" date="2019" name="Nat. Microbiol.">
        <title>Mediterranean grassland soil C-N compound turnover is dependent on rainfall and depth, and is mediated by genomically divergent microorganisms.</title>
        <authorList>
            <person name="Diamond S."/>
            <person name="Andeer P.F."/>
            <person name="Li Z."/>
            <person name="Crits-Christoph A."/>
            <person name="Burstein D."/>
            <person name="Anantharaman K."/>
            <person name="Lane K.R."/>
            <person name="Thomas B.C."/>
            <person name="Pan C."/>
            <person name="Northen T.R."/>
            <person name="Banfield J.F."/>
        </authorList>
    </citation>
    <scope>NUCLEOTIDE SEQUENCE [LARGE SCALE GENOMIC DNA]</scope>
    <source>
        <strain evidence="1">NP_3</strain>
    </source>
</reference>
<gene>
    <name evidence="1" type="ORF">E6H00_05475</name>
</gene>
<name>A0A537K560_9BACT</name>
<organism evidence="1 2">
    <name type="scientific">Candidatus Segetimicrobium genomatis</name>
    <dbReference type="NCBI Taxonomy" id="2569760"/>
    <lineage>
        <taxon>Bacteria</taxon>
        <taxon>Bacillati</taxon>
        <taxon>Candidatus Sysuimicrobiota</taxon>
        <taxon>Candidatus Sysuimicrobiia</taxon>
        <taxon>Candidatus Sysuimicrobiales</taxon>
        <taxon>Candidatus Segetimicrobiaceae</taxon>
        <taxon>Candidatus Segetimicrobium</taxon>
    </lineage>
</organism>
<sequence length="65" mass="6900">MRTVHSDDMEVTVVFPGGIAVTLGLAGKSIDLSASARGRPALVRTDLEPRPLITVDIVETRGPED</sequence>
<dbReference type="Proteomes" id="UP000318509">
    <property type="component" value="Unassembled WGS sequence"/>
</dbReference>
<dbReference type="AlphaFoldDB" id="A0A537K560"/>
<evidence type="ECO:0000313" key="2">
    <source>
        <dbReference type="Proteomes" id="UP000318509"/>
    </source>
</evidence>
<dbReference type="EMBL" id="VBAK01000106">
    <property type="protein sequence ID" value="TMI90880.1"/>
    <property type="molecule type" value="Genomic_DNA"/>
</dbReference>
<proteinExistence type="predicted"/>
<protein>
    <submittedName>
        <fullName evidence="1">Uncharacterized protein</fullName>
    </submittedName>
</protein>
<comment type="caution">
    <text evidence="1">The sequence shown here is derived from an EMBL/GenBank/DDBJ whole genome shotgun (WGS) entry which is preliminary data.</text>
</comment>
<accession>A0A537K560</accession>